<dbReference type="GO" id="GO:0045861">
    <property type="term" value="P:negative regulation of proteolysis"/>
    <property type="evidence" value="ECO:0007669"/>
    <property type="project" value="Ensembl"/>
</dbReference>
<keyword evidence="5" id="KW-0358">Heparin-binding</keyword>
<dbReference type="SUPFAM" id="SSF90188">
    <property type="entry name" value="Somatomedin B domain"/>
    <property type="match status" value="1"/>
</dbReference>
<dbReference type="GO" id="GO:0006955">
    <property type="term" value="P:immune response"/>
    <property type="evidence" value="ECO:0007669"/>
    <property type="project" value="InterPro"/>
</dbReference>
<reference evidence="19" key="3">
    <citation type="submission" date="2025-09" db="UniProtKB">
        <authorList>
            <consortium name="Ensembl"/>
        </authorList>
    </citation>
    <scope>IDENTIFICATION</scope>
</reference>
<feature type="repeat" description="Hemopexin" evidence="15">
    <location>
        <begin position="185"/>
        <end position="232"/>
    </location>
</feature>
<dbReference type="GO" id="GO:0005783">
    <property type="term" value="C:endoplasmic reticulum"/>
    <property type="evidence" value="ECO:0007669"/>
    <property type="project" value="Ensembl"/>
</dbReference>
<evidence type="ECO:0000256" key="11">
    <source>
        <dbReference type="ARBA" id="ARBA00056691"/>
    </source>
</evidence>
<keyword evidence="2" id="KW-0964">Secreted</keyword>
<dbReference type="GO" id="GO:0005044">
    <property type="term" value="F:scavenger receptor activity"/>
    <property type="evidence" value="ECO:0007669"/>
    <property type="project" value="InterPro"/>
</dbReference>
<evidence type="ECO:0000256" key="12">
    <source>
        <dbReference type="ARBA" id="ARBA00074064"/>
    </source>
</evidence>
<dbReference type="Pfam" id="PF01033">
    <property type="entry name" value="Somatomedin_B"/>
    <property type="match status" value="1"/>
</dbReference>
<dbReference type="GeneTree" id="ENSGT00530000063751"/>
<dbReference type="PROSITE" id="PS00524">
    <property type="entry name" value="SMB_1"/>
    <property type="match status" value="1"/>
</dbReference>
<dbReference type="GO" id="GO:0007229">
    <property type="term" value="P:integrin-mediated signaling pathway"/>
    <property type="evidence" value="ECO:0007669"/>
    <property type="project" value="Ensembl"/>
</dbReference>
<reference evidence="19" key="1">
    <citation type="submission" date="2009-03" db="EMBL/GenBank/DDBJ databases">
        <authorList>
            <person name="Warren W."/>
            <person name="Ye L."/>
            <person name="Minx P."/>
            <person name="Worley K."/>
            <person name="Gibbs R."/>
            <person name="Wilson R.K."/>
        </authorList>
    </citation>
    <scope>NUCLEOTIDE SEQUENCE [LARGE SCALE GENOMIC DNA]</scope>
</reference>
<dbReference type="GO" id="GO:0098637">
    <property type="term" value="C:protein complex involved in cell-matrix adhesion"/>
    <property type="evidence" value="ECO:0007669"/>
    <property type="project" value="Ensembl"/>
</dbReference>
<dbReference type="InterPro" id="IPR018486">
    <property type="entry name" value="Hemopexin_CS"/>
</dbReference>
<dbReference type="GO" id="GO:0048260">
    <property type="term" value="P:positive regulation of receptor-mediated endocytosis"/>
    <property type="evidence" value="ECO:0007669"/>
    <property type="project" value="Ensembl"/>
</dbReference>
<feature type="chain" id="PRO_5043590246" description="Vitronectin" evidence="17">
    <location>
        <begin position="20"/>
        <end position="458"/>
    </location>
</feature>
<evidence type="ECO:0000256" key="3">
    <source>
        <dbReference type="ARBA" id="ARBA00022553"/>
    </source>
</evidence>
<evidence type="ECO:0000256" key="1">
    <source>
        <dbReference type="ARBA" id="ARBA00004239"/>
    </source>
</evidence>
<evidence type="ECO:0000256" key="7">
    <source>
        <dbReference type="ARBA" id="ARBA00022737"/>
    </source>
</evidence>
<dbReference type="OMA" id="FEHFAMM"/>
<feature type="region of interest" description="Disordered" evidence="16">
    <location>
        <begin position="352"/>
        <end position="380"/>
    </location>
</feature>
<feature type="repeat" description="Hemopexin" evidence="15">
    <location>
        <begin position="140"/>
        <end position="184"/>
    </location>
</feature>
<comment type="subcellular location">
    <subcellularLocation>
        <location evidence="1">Secreted</location>
        <location evidence="1">Extracellular space</location>
    </subcellularLocation>
</comment>
<dbReference type="InterPro" id="IPR000585">
    <property type="entry name" value="Hemopexin-like_dom"/>
</dbReference>
<dbReference type="Pfam" id="PF00045">
    <property type="entry name" value="Hemopexin"/>
    <property type="match status" value="4"/>
</dbReference>
<evidence type="ECO:0000256" key="17">
    <source>
        <dbReference type="SAM" id="SignalP"/>
    </source>
</evidence>
<keyword evidence="3" id="KW-0597">Phosphoprotein</keyword>
<proteinExistence type="predicted"/>
<keyword evidence="6 17" id="KW-0732">Signal</keyword>
<evidence type="ECO:0000256" key="13">
    <source>
        <dbReference type="ARBA" id="ARBA00075129"/>
    </source>
</evidence>
<dbReference type="InParanoid" id="F7HUN3"/>
<dbReference type="GO" id="GO:1900748">
    <property type="term" value="P:positive regulation of vascular endothelial growth factor signaling pathway"/>
    <property type="evidence" value="ECO:0007669"/>
    <property type="project" value="Ensembl"/>
</dbReference>
<dbReference type="CDD" id="cd00094">
    <property type="entry name" value="HX"/>
    <property type="match status" value="1"/>
</dbReference>
<protein>
    <recommendedName>
        <fullName evidence="12">Vitronectin</fullName>
    </recommendedName>
    <alternativeName>
        <fullName evidence="14">S-protein</fullName>
    </alternativeName>
    <alternativeName>
        <fullName evidence="13">Serum-spreading factor</fullName>
    </alternativeName>
</protein>
<dbReference type="PANTHER" id="PTHR22917:SF3">
    <property type="entry name" value="VITRONECTIN"/>
    <property type="match status" value="1"/>
</dbReference>
<sequence length="458" mass="52209">MAPLRPLLMLALLAWVALADQDSCKYRCTEGFNPDKKCQCDELCSYYQSCCMDYMTECKPQVTRGDVFVMPEDEYGVSDYDEENKNTTTTHPQPGGPSMTHDLQAQPEGHPEHPPVMTSSLDTLDQGASETLAEEELCSGKPFDAFTDLKNGSLFAFRGQYCYELDEKAVRPGYPKLIRDVWGIEGPIDAAFTRINCQGKTYLFKGSQYWRFEDGVLDPGYPRNISDGFDGIPDNVDAALALPAHSYSGREQVYFFKGKQYWEYQFQHQPSREECEGSSLSAVFEQFAMMQRDSWEDIFELLFWGRSSAGTRQPQFISQEWHGVPEQVDAAMAGHIYVSGIAPRPSLAKKQKFKHRNRKGYRSRRGRSRGQQQNSRRPSRATWLSLFSSDESDLGINSYDGMDWLVPATCEPIQTVFFFSGDKYYRVNLRTRRVDTVDPPYPRSIAQYWLGCPAPGRL</sequence>
<evidence type="ECO:0000256" key="8">
    <source>
        <dbReference type="ARBA" id="ARBA00022889"/>
    </source>
</evidence>
<keyword evidence="8" id="KW-0130">Cell adhesion</keyword>
<comment type="function">
    <text evidence="11">Vitronectin is a cell adhesion and spreading factor found in serum and tissues. Vitronectin interact with glycosaminoglycans and proteoglycans. Is recognized by certain members of the integrin family and serves as a cell-to-substrate adhesion molecule. Inhibitor of the membrane-damaging effect of the terminal cytolytic complement pathway.</text>
</comment>
<dbReference type="GO" id="GO:0061302">
    <property type="term" value="P:smooth muscle cell-matrix adhesion"/>
    <property type="evidence" value="ECO:0007669"/>
    <property type="project" value="Ensembl"/>
</dbReference>
<dbReference type="SMART" id="SM00201">
    <property type="entry name" value="SO"/>
    <property type="match status" value="1"/>
</dbReference>
<dbReference type="GO" id="GO:0033627">
    <property type="term" value="P:cell adhesion mediated by integrin"/>
    <property type="evidence" value="ECO:0007669"/>
    <property type="project" value="Ensembl"/>
</dbReference>
<dbReference type="GO" id="GO:0031012">
    <property type="term" value="C:extracellular matrix"/>
    <property type="evidence" value="ECO:0007669"/>
    <property type="project" value="Ensembl"/>
</dbReference>
<dbReference type="SMART" id="SM00120">
    <property type="entry name" value="HX"/>
    <property type="match status" value="4"/>
</dbReference>
<evidence type="ECO:0000256" key="15">
    <source>
        <dbReference type="PROSITE-ProRule" id="PRU01011"/>
    </source>
</evidence>
<dbReference type="PROSITE" id="PS00024">
    <property type="entry name" value="HEMOPEXIN"/>
    <property type="match status" value="2"/>
</dbReference>
<evidence type="ECO:0000313" key="20">
    <source>
        <dbReference type="Proteomes" id="UP000008225"/>
    </source>
</evidence>
<feature type="domain" description="SMB" evidence="18">
    <location>
        <begin position="20"/>
        <end position="63"/>
    </location>
</feature>
<dbReference type="SUPFAM" id="SSF50923">
    <property type="entry name" value="Hemopexin-like domain"/>
    <property type="match status" value="1"/>
</dbReference>
<evidence type="ECO:0000256" key="2">
    <source>
        <dbReference type="ARBA" id="ARBA00022525"/>
    </source>
</evidence>
<evidence type="ECO:0000256" key="9">
    <source>
        <dbReference type="ARBA" id="ARBA00023157"/>
    </source>
</evidence>
<dbReference type="GO" id="GO:0014911">
    <property type="term" value="P:positive regulation of smooth muscle cell migration"/>
    <property type="evidence" value="ECO:0007669"/>
    <property type="project" value="Ensembl"/>
</dbReference>
<dbReference type="Ensembl" id="ENSCJAT00000024534.4">
    <property type="protein sequence ID" value="ENSCJAP00000023190.2"/>
    <property type="gene ID" value="ENSCJAG00000012655.5"/>
</dbReference>
<evidence type="ECO:0000256" key="5">
    <source>
        <dbReference type="ARBA" id="ARBA00022674"/>
    </source>
</evidence>
<dbReference type="GO" id="GO:0005615">
    <property type="term" value="C:extracellular space"/>
    <property type="evidence" value="ECO:0007669"/>
    <property type="project" value="Ensembl"/>
</dbReference>
<feature type="compositionally biased region" description="Basic residues" evidence="16">
    <location>
        <begin position="352"/>
        <end position="368"/>
    </location>
</feature>
<dbReference type="HOGENOM" id="CLU_046227_0_0_1"/>
<dbReference type="GO" id="GO:0050840">
    <property type="term" value="F:extracellular matrix binding"/>
    <property type="evidence" value="ECO:0007669"/>
    <property type="project" value="Ensembl"/>
</dbReference>
<evidence type="ECO:0000256" key="6">
    <source>
        <dbReference type="ARBA" id="ARBA00022729"/>
    </source>
</evidence>
<keyword evidence="20" id="KW-1185">Reference proteome</keyword>
<keyword evidence="10" id="KW-0325">Glycoprotein</keyword>
<feature type="signal peptide" evidence="17">
    <location>
        <begin position="1"/>
        <end position="19"/>
    </location>
</feature>
<feature type="repeat" description="Hemopexin" evidence="15">
    <location>
        <begin position="233"/>
        <end position="287"/>
    </location>
</feature>
<dbReference type="GO" id="GO:0030195">
    <property type="term" value="P:negative regulation of blood coagulation"/>
    <property type="evidence" value="ECO:0007669"/>
    <property type="project" value="Ensembl"/>
</dbReference>
<dbReference type="OrthoDB" id="9898692at2759"/>
<keyword evidence="4" id="KW-0765">Sulfation</keyword>
<dbReference type="PRINTS" id="PR00022">
    <property type="entry name" value="SOMATOMEDINB"/>
</dbReference>
<dbReference type="CTD" id="7448"/>
<dbReference type="GeneID" id="100401491"/>
<dbReference type="Proteomes" id="UP000008225">
    <property type="component" value="Chromosome 5"/>
</dbReference>
<dbReference type="PROSITE" id="PS51642">
    <property type="entry name" value="HEMOPEXIN_2"/>
    <property type="match status" value="4"/>
</dbReference>
<dbReference type="GO" id="GO:0016477">
    <property type="term" value="P:cell migration"/>
    <property type="evidence" value="ECO:0007669"/>
    <property type="project" value="Ensembl"/>
</dbReference>
<dbReference type="Gene3D" id="4.10.410.20">
    <property type="match status" value="1"/>
</dbReference>
<dbReference type="FunFam" id="2.110.10.10:FF:000025">
    <property type="entry name" value="Vitronectin"/>
    <property type="match status" value="1"/>
</dbReference>
<dbReference type="RefSeq" id="XP_002748402.2">
    <property type="nucleotide sequence ID" value="XM_002748356.6"/>
</dbReference>
<dbReference type="KEGG" id="cjc:100401491"/>
<evidence type="ECO:0000256" key="10">
    <source>
        <dbReference type="ARBA" id="ARBA00023180"/>
    </source>
</evidence>
<dbReference type="GO" id="GO:0030247">
    <property type="term" value="F:polysaccharide binding"/>
    <property type="evidence" value="ECO:0007669"/>
    <property type="project" value="InterPro"/>
</dbReference>
<keyword evidence="7" id="KW-0677">Repeat</keyword>
<evidence type="ECO:0000313" key="19">
    <source>
        <dbReference type="Ensembl" id="ENSCJAP00000023190.2"/>
    </source>
</evidence>
<dbReference type="GO" id="GO:0035987">
    <property type="term" value="P:endodermal cell differentiation"/>
    <property type="evidence" value="ECO:0007669"/>
    <property type="project" value="Ensembl"/>
</dbReference>
<dbReference type="Bgee" id="ENSCJAG00000012655">
    <property type="expression patterns" value="Expressed in liver and 6 other cell types or tissues"/>
</dbReference>
<dbReference type="STRING" id="9483.ENSCJAP00000023190"/>
<reference evidence="19" key="2">
    <citation type="submission" date="2025-08" db="UniProtKB">
        <authorList>
            <consortium name="Ensembl"/>
        </authorList>
    </citation>
    <scope>IDENTIFICATION</scope>
</reference>
<organism evidence="19 20">
    <name type="scientific">Callithrix jacchus</name>
    <name type="common">White-tufted-ear marmoset</name>
    <name type="synonym">Simia Jacchus</name>
    <dbReference type="NCBI Taxonomy" id="9483"/>
    <lineage>
        <taxon>Eukaryota</taxon>
        <taxon>Metazoa</taxon>
        <taxon>Chordata</taxon>
        <taxon>Craniata</taxon>
        <taxon>Vertebrata</taxon>
        <taxon>Euteleostomi</taxon>
        <taxon>Mammalia</taxon>
        <taxon>Eutheria</taxon>
        <taxon>Euarchontoglires</taxon>
        <taxon>Primates</taxon>
        <taxon>Haplorrhini</taxon>
        <taxon>Platyrrhini</taxon>
        <taxon>Cebidae</taxon>
        <taxon>Callitrichinae</taxon>
        <taxon>Callithrix</taxon>
        <taxon>Callithrix</taxon>
    </lineage>
</organism>
<dbReference type="GO" id="GO:0030198">
    <property type="term" value="P:extracellular matrix organization"/>
    <property type="evidence" value="ECO:0007669"/>
    <property type="project" value="Ensembl"/>
</dbReference>
<dbReference type="InterPro" id="IPR001212">
    <property type="entry name" value="Somatomedin_B_dom"/>
</dbReference>
<evidence type="ECO:0000259" key="18">
    <source>
        <dbReference type="PROSITE" id="PS50958"/>
    </source>
</evidence>
<gene>
    <name evidence="19" type="primary">VTN</name>
</gene>
<evidence type="ECO:0000256" key="14">
    <source>
        <dbReference type="ARBA" id="ARBA00080053"/>
    </source>
</evidence>
<feature type="repeat" description="Hemopexin" evidence="15">
    <location>
        <begin position="399"/>
        <end position="452"/>
    </location>
</feature>
<dbReference type="GO" id="GO:0005178">
    <property type="term" value="F:integrin binding"/>
    <property type="evidence" value="ECO:0007669"/>
    <property type="project" value="Ensembl"/>
</dbReference>
<dbReference type="AlphaFoldDB" id="F7HUN3"/>
<evidence type="ECO:0000256" key="16">
    <source>
        <dbReference type="SAM" id="MobiDB-lite"/>
    </source>
</evidence>
<dbReference type="PANTHER" id="PTHR22917">
    <property type="entry name" value="HEMOPEXIN DOMAIN-CONTAINING PROTEIN"/>
    <property type="match status" value="1"/>
</dbReference>
<dbReference type="InterPro" id="IPR036375">
    <property type="entry name" value="Hemopexin-like_dom_sf"/>
</dbReference>
<dbReference type="Gene3D" id="2.110.10.10">
    <property type="entry name" value="Hemopexin-like domain"/>
    <property type="match status" value="2"/>
</dbReference>
<dbReference type="InterPro" id="IPR018487">
    <property type="entry name" value="Hemopexin-like_repeat"/>
</dbReference>
<dbReference type="GO" id="GO:0010811">
    <property type="term" value="P:positive regulation of cell-substrate adhesion"/>
    <property type="evidence" value="ECO:0007669"/>
    <property type="project" value="Ensembl"/>
</dbReference>
<dbReference type="eggNOG" id="KOG1565">
    <property type="taxonomic scope" value="Eukaryota"/>
</dbReference>
<dbReference type="FunCoup" id="F7HUN3">
    <property type="interactions" value="548"/>
</dbReference>
<name>F7HUN3_CALJA</name>
<dbReference type="GO" id="GO:1904090">
    <property type="term" value="C:peptidase inhibitor complex"/>
    <property type="evidence" value="ECO:0007669"/>
    <property type="project" value="Ensembl"/>
</dbReference>
<accession>F7HUN3</accession>
<dbReference type="GO" id="GO:0008201">
    <property type="term" value="F:heparin binding"/>
    <property type="evidence" value="ECO:0007669"/>
    <property type="project" value="UniProtKB-KW"/>
</dbReference>
<dbReference type="InterPro" id="IPR051298">
    <property type="entry name" value="Heme_transport/Cell_adhesion"/>
</dbReference>
<dbReference type="GO" id="GO:2001046">
    <property type="term" value="P:positive regulation of integrin-mediated signaling pathway"/>
    <property type="evidence" value="ECO:0007669"/>
    <property type="project" value="Ensembl"/>
</dbReference>
<dbReference type="InterPro" id="IPR020436">
    <property type="entry name" value="SMB_chordata"/>
</dbReference>
<dbReference type="GO" id="GO:0048709">
    <property type="term" value="P:oligodendrocyte differentiation"/>
    <property type="evidence" value="ECO:0007669"/>
    <property type="project" value="Ensembl"/>
</dbReference>
<dbReference type="InterPro" id="IPR036024">
    <property type="entry name" value="Somatomedin_B-like_dom_sf"/>
</dbReference>
<evidence type="ECO:0000256" key="4">
    <source>
        <dbReference type="ARBA" id="ARBA00022641"/>
    </source>
</evidence>
<dbReference type="PROSITE" id="PS50958">
    <property type="entry name" value="SMB_2"/>
    <property type="match status" value="1"/>
</dbReference>
<feature type="region of interest" description="Disordered" evidence="16">
    <location>
        <begin position="76"/>
        <end position="114"/>
    </location>
</feature>
<keyword evidence="9" id="KW-1015">Disulfide bond</keyword>
<dbReference type="FunFam" id="2.110.10.10:FF:000010">
    <property type="entry name" value="vitronectin"/>
    <property type="match status" value="1"/>
</dbReference>